<dbReference type="Proteomes" id="UP000178615">
    <property type="component" value="Unassembled WGS sequence"/>
</dbReference>
<evidence type="ECO:0000256" key="1">
    <source>
        <dbReference type="SAM" id="MobiDB-lite"/>
    </source>
</evidence>
<proteinExistence type="predicted"/>
<keyword evidence="2" id="KW-0472">Membrane</keyword>
<evidence type="ECO:0000256" key="2">
    <source>
        <dbReference type="SAM" id="Phobius"/>
    </source>
</evidence>
<protein>
    <recommendedName>
        <fullName evidence="5">DUF2993 domain-containing protein</fullName>
    </recommendedName>
</protein>
<dbReference type="AlphaFoldDB" id="A0A1F4UKE8"/>
<comment type="caution">
    <text evidence="3">The sequence shown here is derived from an EMBL/GenBank/DDBJ whole genome shotgun (WGS) entry which is preliminary data.</text>
</comment>
<evidence type="ECO:0000313" key="4">
    <source>
        <dbReference type="Proteomes" id="UP000178615"/>
    </source>
</evidence>
<keyword evidence="2" id="KW-0812">Transmembrane</keyword>
<organism evidence="3 4">
    <name type="scientific">candidate division WWE3 bacterium RBG_19FT_COMBO_34_6</name>
    <dbReference type="NCBI Taxonomy" id="1802612"/>
    <lineage>
        <taxon>Bacteria</taxon>
        <taxon>Katanobacteria</taxon>
    </lineage>
</organism>
<evidence type="ECO:0008006" key="5">
    <source>
        <dbReference type="Google" id="ProtNLM"/>
    </source>
</evidence>
<name>A0A1F4UKE8_UNCKA</name>
<dbReference type="EMBL" id="MEUV01000036">
    <property type="protein sequence ID" value="OGC45458.1"/>
    <property type="molecule type" value="Genomic_DNA"/>
</dbReference>
<keyword evidence="2" id="KW-1133">Transmembrane helix</keyword>
<accession>A0A1F4UKE8</accession>
<feature type="region of interest" description="Disordered" evidence="1">
    <location>
        <begin position="1"/>
        <end position="20"/>
    </location>
</feature>
<gene>
    <name evidence="3" type="ORF">A2V49_03415</name>
</gene>
<sequence>MENNIPNQQTPVNPEVNQPIQQPVRKKEKSSCGKIFACCFLFVFIITGTVFFLGYRFYKSLKQEVDLGVRYTQKDFYSFINKTGIALEGSPEDLCFACPVSYEGEQKADIKLTNEEASAWIEMLNKKLQVIEGMQVKFENGNINIATNFTYEGTKLPIFISASVEKIDEKSVSIDISQLKLGGAISLPVDQIGEINTEVNNFVNSKLEEMDGLSIESLDIGNGYASFKGTLPTKVSGMEDK</sequence>
<feature type="transmembrane region" description="Helical" evidence="2">
    <location>
        <begin position="35"/>
        <end position="58"/>
    </location>
</feature>
<reference evidence="3 4" key="1">
    <citation type="journal article" date="2016" name="Nat. Commun.">
        <title>Thousands of microbial genomes shed light on interconnected biogeochemical processes in an aquifer system.</title>
        <authorList>
            <person name="Anantharaman K."/>
            <person name="Brown C.T."/>
            <person name="Hug L.A."/>
            <person name="Sharon I."/>
            <person name="Castelle C.J."/>
            <person name="Probst A.J."/>
            <person name="Thomas B.C."/>
            <person name="Singh A."/>
            <person name="Wilkins M.J."/>
            <person name="Karaoz U."/>
            <person name="Brodie E.L."/>
            <person name="Williams K.H."/>
            <person name="Hubbard S.S."/>
            <person name="Banfield J.F."/>
        </authorList>
    </citation>
    <scope>NUCLEOTIDE SEQUENCE [LARGE SCALE GENOMIC DNA]</scope>
</reference>
<evidence type="ECO:0000313" key="3">
    <source>
        <dbReference type="EMBL" id="OGC45458.1"/>
    </source>
</evidence>